<name>A0A7G2CP10_9TRYP</name>
<dbReference type="PANTHER" id="PTHR21148">
    <property type="entry name" value="THIOREDOXIN DOMAIN-CONTAINING PROTEIN 9"/>
    <property type="match status" value="1"/>
</dbReference>
<reference evidence="3 4" key="1">
    <citation type="submission" date="2020-08" db="EMBL/GenBank/DDBJ databases">
        <authorList>
            <person name="Newling K."/>
            <person name="Davey J."/>
            <person name="Forrester S."/>
        </authorList>
    </citation>
    <scope>NUCLEOTIDE SEQUENCE [LARGE SCALE GENOMIC DNA]</scope>
    <source>
        <strain evidence="4">Crithidia deanei Carvalho (ATCC PRA-265)</strain>
    </source>
</reference>
<dbReference type="InterPro" id="IPR024253">
    <property type="entry name" value="Phosducin_thioredoxin-like_dom"/>
</dbReference>
<dbReference type="AlphaFoldDB" id="A0A7G2CP10"/>
<dbReference type="InterPro" id="IPR036249">
    <property type="entry name" value="Thioredoxin-like_sf"/>
</dbReference>
<accession>A0A7G2CP10</accession>
<feature type="domain" description="Phosducin" evidence="2">
    <location>
        <begin position="78"/>
        <end position="203"/>
    </location>
</feature>
<evidence type="ECO:0000313" key="3">
    <source>
        <dbReference type="EMBL" id="CAD2221520.1"/>
    </source>
</evidence>
<organism evidence="3 4">
    <name type="scientific">Angomonas deanei</name>
    <dbReference type="NCBI Taxonomy" id="59799"/>
    <lineage>
        <taxon>Eukaryota</taxon>
        <taxon>Discoba</taxon>
        <taxon>Euglenozoa</taxon>
        <taxon>Kinetoplastea</taxon>
        <taxon>Metakinetoplastina</taxon>
        <taxon>Trypanosomatida</taxon>
        <taxon>Trypanosomatidae</taxon>
        <taxon>Strigomonadinae</taxon>
        <taxon>Angomonas</taxon>
    </lineage>
</organism>
<proteinExistence type="inferred from homology"/>
<dbReference type="SUPFAM" id="SSF52833">
    <property type="entry name" value="Thioredoxin-like"/>
    <property type="match status" value="1"/>
</dbReference>
<evidence type="ECO:0000256" key="1">
    <source>
        <dbReference type="ARBA" id="ARBA00009686"/>
    </source>
</evidence>
<gene>
    <name evidence="3" type="ORF">ADEAN_000905200</name>
</gene>
<protein>
    <submittedName>
        <fullName evidence="3">Phosducin/Thioredoxin, putative</fullName>
    </submittedName>
</protein>
<dbReference type="OrthoDB" id="10257948at2759"/>
<dbReference type="EMBL" id="LR877165">
    <property type="protein sequence ID" value="CAD2221520.1"/>
    <property type="molecule type" value="Genomic_DNA"/>
</dbReference>
<dbReference type="Pfam" id="PF02114">
    <property type="entry name" value="Phosducin"/>
    <property type="match status" value="1"/>
</dbReference>
<sequence length="253" mass="29335">MLGSGKSSGVVNEASNLKANENLTQTIEGMATKEYMKSRDMNDVIPTHKRKIEEGRKTDFDKFVTYNPEAEKTQARVERGGVDVDDDDEDDELLNLRRQRLAQLKQQTEKEAEWKGKQHGQYREVGQDEFFNVVVREKGGSDCVCVHFYHKDFESCKVMDRRLSELAKEMLYVRFVRIDAEKSPFLIERLRVTMLPCLLIFKMISASTGFTDLRVVCRRTVVWIPICCEIGLTIRYGRLRARSSRTAPRQLRK</sequence>
<dbReference type="VEuPathDB" id="TriTrypDB:ADEAN_000905200"/>
<dbReference type="Gene3D" id="3.40.30.10">
    <property type="entry name" value="Glutaredoxin"/>
    <property type="match status" value="1"/>
</dbReference>
<evidence type="ECO:0000259" key="2">
    <source>
        <dbReference type="Pfam" id="PF02114"/>
    </source>
</evidence>
<keyword evidence="4" id="KW-1185">Reference proteome</keyword>
<comment type="similarity">
    <text evidence="1">Belongs to the phosducin family.</text>
</comment>
<dbReference type="Proteomes" id="UP000515908">
    <property type="component" value="Chromosome 21"/>
</dbReference>
<evidence type="ECO:0000313" key="4">
    <source>
        <dbReference type="Proteomes" id="UP000515908"/>
    </source>
</evidence>